<dbReference type="PANTHER" id="PTHR43797">
    <property type="entry name" value="HOMOCYSTEINE/CYSTEINE SYNTHASE"/>
    <property type="match status" value="1"/>
</dbReference>
<evidence type="ECO:0000256" key="4">
    <source>
        <dbReference type="ARBA" id="ARBA00022898"/>
    </source>
</evidence>
<evidence type="ECO:0000313" key="7">
    <source>
        <dbReference type="EMBL" id="HIU91840.1"/>
    </source>
</evidence>
<gene>
    <name evidence="7" type="ORF">IAD26_01755</name>
</gene>
<dbReference type="PANTHER" id="PTHR43797:SF3">
    <property type="entry name" value="O-ACETYLHOMOSERINE SULFHYDRYLASE"/>
    <property type="match status" value="1"/>
</dbReference>
<dbReference type="FunFam" id="3.40.640.10:FF:000035">
    <property type="entry name" value="O-succinylhomoserine sulfhydrylase"/>
    <property type="match status" value="1"/>
</dbReference>
<evidence type="ECO:0000256" key="2">
    <source>
        <dbReference type="ARBA" id="ARBA00009077"/>
    </source>
</evidence>
<protein>
    <submittedName>
        <fullName evidence="7">O-acetylhomoserine aminocarboxypropyltransferase/cysteine synthase</fullName>
    </submittedName>
</protein>
<dbReference type="InterPro" id="IPR000277">
    <property type="entry name" value="Cys/Met-Metab_PyrdxlP-dep_enz"/>
</dbReference>
<dbReference type="GO" id="GO:0003961">
    <property type="term" value="F:O-acetylhomoserine aminocarboxypropyltransferase activity"/>
    <property type="evidence" value="ECO:0007669"/>
    <property type="project" value="TreeGrafter"/>
</dbReference>
<dbReference type="CDD" id="cd00614">
    <property type="entry name" value="CGS_like"/>
    <property type="match status" value="1"/>
</dbReference>
<reference evidence="7" key="1">
    <citation type="submission" date="2020-10" db="EMBL/GenBank/DDBJ databases">
        <authorList>
            <person name="Gilroy R."/>
        </authorList>
    </citation>
    <scope>NUCLEOTIDE SEQUENCE</scope>
    <source>
        <strain evidence="7">CHK154-7741</strain>
    </source>
</reference>
<proteinExistence type="inferred from homology"/>
<keyword evidence="4 5" id="KW-0663">Pyridoxal phosphate</keyword>
<dbReference type="Gene3D" id="3.40.640.10">
    <property type="entry name" value="Type I PLP-dependent aspartate aminotransferase-like (Major domain)"/>
    <property type="match status" value="1"/>
</dbReference>
<accession>A0A9D1SQN4</accession>
<dbReference type="InterPro" id="IPR015424">
    <property type="entry name" value="PyrdxlP-dep_Trfase"/>
</dbReference>
<dbReference type="InterPro" id="IPR006235">
    <property type="entry name" value="OAc-hSer/O-AcSer_sulfhydrylase"/>
</dbReference>
<dbReference type="Proteomes" id="UP000886748">
    <property type="component" value="Unassembled WGS sequence"/>
</dbReference>
<dbReference type="GO" id="GO:0006535">
    <property type="term" value="P:cysteine biosynthetic process from serine"/>
    <property type="evidence" value="ECO:0007669"/>
    <property type="project" value="TreeGrafter"/>
</dbReference>
<sequence>MKFDSIAVQGFHQAKDNRHCIPVPIYQTTAFDFDNVQYAADLFDLKTAGDIYTRISNPTTQVLEERVAALEGGVGALAVSSGQSASLIAVLNIAKAGDDVVASSTLYGGTFNLLHSTLRKLGINTIFVEGETYEDYEKAITPKTRCLFTEMVGNPKLNVLDIEAAAKAAHKHNIPLIVDNTVPSPYLCRPFEWGADIIVHSLTKYISGHGNSMGGMIVDSGSFDWKASGKFPELVEPDESYHGLSYTESFGKAAFIVKARGQLLRDFGSCISPFNSYLTLLGLETLHLRMQRVSDTAIKVAQHLKNHPQIAWVNYPGLEDSEYYPLVKKYMPKGASSIISFGIKGGRDAGIKFIENVKLLIHATNIGDSRSIITYPCLTTHRQLNDEQLKACGISDDFMRLSVGLEDVDDIINDIEQAIE</sequence>
<dbReference type="NCBIfam" id="TIGR01326">
    <property type="entry name" value="OAH_OAS_sulfhy"/>
    <property type="match status" value="1"/>
</dbReference>
<dbReference type="Gene3D" id="3.90.1150.10">
    <property type="entry name" value="Aspartate Aminotransferase, domain 1"/>
    <property type="match status" value="1"/>
</dbReference>
<keyword evidence="3" id="KW-0808">Transferase</keyword>
<dbReference type="GO" id="GO:0030170">
    <property type="term" value="F:pyridoxal phosphate binding"/>
    <property type="evidence" value="ECO:0007669"/>
    <property type="project" value="InterPro"/>
</dbReference>
<dbReference type="SUPFAM" id="SSF53383">
    <property type="entry name" value="PLP-dependent transferases"/>
    <property type="match status" value="1"/>
</dbReference>
<dbReference type="AlphaFoldDB" id="A0A9D1SQN4"/>
<dbReference type="EMBL" id="DVOD01000013">
    <property type="protein sequence ID" value="HIU91840.1"/>
    <property type="molecule type" value="Genomic_DNA"/>
</dbReference>
<comment type="cofactor">
    <cofactor evidence="1 6">
        <name>pyridoxal 5'-phosphate</name>
        <dbReference type="ChEBI" id="CHEBI:597326"/>
    </cofactor>
</comment>
<dbReference type="PROSITE" id="PS00868">
    <property type="entry name" value="CYS_MET_METAB_PP"/>
    <property type="match status" value="1"/>
</dbReference>
<dbReference type="PIRSF" id="PIRSF001434">
    <property type="entry name" value="CGS"/>
    <property type="match status" value="1"/>
</dbReference>
<organism evidence="7 8">
    <name type="scientific">Candidatus Limenecus avicola</name>
    <dbReference type="NCBI Taxonomy" id="2840847"/>
    <lineage>
        <taxon>Bacteria</taxon>
        <taxon>Bacillati</taxon>
        <taxon>Bacillota</taxon>
        <taxon>Clostridia</taxon>
        <taxon>Eubacteriales</taxon>
        <taxon>Clostridiaceae</taxon>
        <taxon>Clostridiaceae incertae sedis</taxon>
        <taxon>Candidatus Limenecus</taxon>
    </lineage>
</organism>
<dbReference type="GO" id="GO:0005737">
    <property type="term" value="C:cytoplasm"/>
    <property type="evidence" value="ECO:0007669"/>
    <property type="project" value="TreeGrafter"/>
</dbReference>
<evidence type="ECO:0000256" key="5">
    <source>
        <dbReference type="PIRSR" id="PIRSR001434-2"/>
    </source>
</evidence>
<reference evidence="7" key="2">
    <citation type="journal article" date="2021" name="PeerJ">
        <title>Extensive microbial diversity within the chicken gut microbiome revealed by metagenomics and culture.</title>
        <authorList>
            <person name="Gilroy R."/>
            <person name="Ravi A."/>
            <person name="Getino M."/>
            <person name="Pursley I."/>
            <person name="Horton D.L."/>
            <person name="Alikhan N.F."/>
            <person name="Baker D."/>
            <person name="Gharbi K."/>
            <person name="Hall N."/>
            <person name="Watson M."/>
            <person name="Adriaenssens E.M."/>
            <person name="Foster-Nyarko E."/>
            <person name="Jarju S."/>
            <person name="Secka A."/>
            <person name="Antonio M."/>
            <person name="Oren A."/>
            <person name="Chaudhuri R.R."/>
            <person name="La Ragione R."/>
            <person name="Hildebrand F."/>
            <person name="Pallen M.J."/>
        </authorList>
    </citation>
    <scope>NUCLEOTIDE SEQUENCE</scope>
    <source>
        <strain evidence="7">CHK154-7741</strain>
    </source>
</reference>
<dbReference type="GO" id="GO:0071269">
    <property type="term" value="P:L-homocysteine biosynthetic process"/>
    <property type="evidence" value="ECO:0007669"/>
    <property type="project" value="TreeGrafter"/>
</dbReference>
<dbReference type="InterPro" id="IPR015422">
    <property type="entry name" value="PyrdxlP-dep_Trfase_small"/>
</dbReference>
<dbReference type="Pfam" id="PF01053">
    <property type="entry name" value="Cys_Met_Meta_PP"/>
    <property type="match status" value="1"/>
</dbReference>
<comment type="similarity">
    <text evidence="2 6">Belongs to the trans-sulfuration enzymes family.</text>
</comment>
<evidence type="ECO:0000256" key="1">
    <source>
        <dbReference type="ARBA" id="ARBA00001933"/>
    </source>
</evidence>
<evidence type="ECO:0000313" key="8">
    <source>
        <dbReference type="Proteomes" id="UP000886748"/>
    </source>
</evidence>
<comment type="caution">
    <text evidence="7">The sequence shown here is derived from an EMBL/GenBank/DDBJ whole genome shotgun (WGS) entry which is preliminary data.</text>
</comment>
<evidence type="ECO:0000256" key="6">
    <source>
        <dbReference type="RuleBase" id="RU362118"/>
    </source>
</evidence>
<dbReference type="GO" id="GO:0019346">
    <property type="term" value="P:transsulfuration"/>
    <property type="evidence" value="ECO:0007669"/>
    <property type="project" value="InterPro"/>
</dbReference>
<evidence type="ECO:0000256" key="3">
    <source>
        <dbReference type="ARBA" id="ARBA00022679"/>
    </source>
</evidence>
<dbReference type="GO" id="GO:0004124">
    <property type="term" value="F:cysteine synthase activity"/>
    <property type="evidence" value="ECO:0007669"/>
    <property type="project" value="TreeGrafter"/>
</dbReference>
<dbReference type="InterPro" id="IPR054542">
    <property type="entry name" value="Cys_met_metab_PP"/>
</dbReference>
<feature type="modified residue" description="N6-(pyridoxal phosphate)lysine" evidence="5">
    <location>
        <position position="204"/>
    </location>
</feature>
<dbReference type="InterPro" id="IPR015421">
    <property type="entry name" value="PyrdxlP-dep_Trfase_major"/>
</dbReference>
<name>A0A9D1SQN4_9CLOT</name>